<keyword evidence="9" id="KW-1185">Reference proteome</keyword>
<keyword evidence="2" id="KW-0479">Metal-binding</keyword>
<evidence type="ECO:0000256" key="3">
    <source>
        <dbReference type="ARBA" id="ARBA00022771"/>
    </source>
</evidence>
<evidence type="ECO:0000256" key="5">
    <source>
        <dbReference type="PROSITE-ProRule" id="PRU00288"/>
    </source>
</evidence>
<dbReference type="GO" id="GO:0005096">
    <property type="term" value="F:GTPase activator activity"/>
    <property type="evidence" value="ECO:0007669"/>
    <property type="project" value="UniProtKB-KW"/>
</dbReference>
<dbReference type="RefSeq" id="XP_052943431.1">
    <property type="nucleotide sequence ID" value="XM_053090038.1"/>
</dbReference>
<accession>A0AA38H790</accession>
<dbReference type="Proteomes" id="UP001164286">
    <property type="component" value="Unassembled WGS sequence"/>
</dbReference>
<feature type="region of interest" description="Disordered" evidence="6">
    <location>
        <begin position="144"/>
        <end position="232"/>
    </location>
</feature>
<dbReference type="GO" id="GO:0005737">
    <property type="term" value="C:cytoplasm"/>
    <property type="evidence" value="ECO:0007669"/>
    <property type="project" value="TreeGrafter"/>
</dbReference>
<feature type="compositionally biased region" description="Gly residues" evidence="6">
    <location>
        <begin position="252"/>
        <end position="264"/>
    </location>
</feature>
<proteinExistence type="predicted"/>
<gene>
    <name evidence="8" type="ORF">MKK02DRAFT_38313</name>
</gene>
<dbReference type="InterPro" id="IPR001164">
    <property type="entry name" value="ArfGAP_dom"/>
</dbReference>
<feature type="domain" description="Arf-GAP" evidence="7">
    <location>
        <begin position="6"/>
        <end position="122"/>
    </location>
</feature>
<dbReference type="PANTHER" id="PTHR45705:SF1">
    <property type="entry name" value="FI20236P1"/>
    <property type="match status" value="1"/>
</dbReference>
<evidence type="ECO:0000313" key="9">
    <source>
        <dbReference type="Proteomes" id="UP001164286"/>
    </source>
</evidence>
<dbReference type="Pfam" id="PF01412">
    <property type="entry name" value="ArfGap"/>
    <property type="match status" value="1"/>
</dbReference>
<evidence type="ECO:0000259" key="7">
    <source>
        <dbReference type="PROSITE" id="PS50115"/>
    </source>
</evidence>
<organism evidence="8 9">
    <name type="scientific">Dioszegia hungarica</name>
    <dbReference type="NCBI Taxonomy" id="4972"/>
    <lineage>
        <taxon>Eukaryota</taxon>
        <taxon>Fungi</taxon>
        <taxon>Dikarya</taxon>
        <taxon>Basidiomycota</taxon>
        <taxon>Agaricomycotina</taxon>
        <taxon>Tremellomycetes</taxon>
        <taxon>Tremellales</taxon>
        <taxon>Bulleribasidiaceae</taxon>
        <taxon>Dioszegia</taxon>
    </lineage>
</organism>
<dbReference type="InterPro" id="IPR051718">
    <property type="entry name" value="ARF_GTPase-activating"/>
</dbReference>
<keyword evidence="1" id="KW-0343">GTPase activation</keyword>
<dbReference type="SUPFAM" id="SSF57863">
    <property type="entry name" value="ArfGap/RecO-like zinc finger"/>
    <property type="match status" value="1"/>
</dbReference>
<evidence type="ECO:0000256" key="4">
    <source>
        <dbReference type="ARBA" id="ARBA00022833"/>
    </source>
</evidence>
<reference evidence="8" key="1">
    <citation type="journal article" date="2022" name="G3 (Bethesda)">
        <title>High quality genome of the basidiomycete yeast Dioszegia hungarica PDD-24b-2 isolated from cloud water.</title>
        <authorList>
            <person name="Jarrige D."/>
            <person name="Haridas S."/>
            <person name="Bleykasten-Grosshans C."/>
            <person name="Joly M."/>
            <person name="Nadalig T."/>
            <person name="Sancelme M."/>
            <person name="Vuilleumier S."/>
            <person name="Grigoriev I.V."/>
            <person name="Amato P."/>
            <person name="Bringel F."/>
        </authorList>
    </citation>
    <scope>NUCLEOTIDE SEQUENCE</scope>
    <source>
        <strain evidence="8">PDD-24b-2</strain>
    </source>
</reference>
<dbReference type="CDD" id="cd08204">
    <property type="entry name" value="ArfGap"/>
    <property type="match status" value="1"/>
</dbReference>
<feature type="region of interest" description="Disordered" evidence="6">
    <location>
        <begin position="72"/>
        <end position="107"/>
    </location>
</feature>
<comment type="caution">
    <text evidence="8">The sequence shown here is derived from an EMBL/GenBank/DDBJ whole genome shotgun (WGS) entry which is preliminary data.</text>
</comment>
<dbReference type="PRINTS" id="PR00405">
    <property type="entry name" value="REVINTRACTNG"/>
</dbReference>
<protein>
    <submittedName>
        <fullName evidence="8">GTPase activating protein for Arf-domain-containing protein</fullName>
    </submittedName>
</protein>
<dbReference type="InterPro" id="IPR037278">
    <property type="entry name" value="ARFGAP/RecO"/>
</dbReference>
<dbReference type="GO" id="GO:0008270">
    <property type="term" value="F:zinc ion binding"/>
    <property type="evidence" value="ECO:0007669"/>
    <property type="project" value="UniProtKB-KW"/>
</dbReference>
<sequence>MDKRSERMLEDILKMPGNDRCADCRANAPRWASVNLGIFLCVPCASVHRKLGTHKSRVKSVTLDTWTREQLTGMRQMGNTASNLIWNPDERRNPPPTSQSGSDDRDGELEKFIRRKYEQGAFKAGVNTAGLAAPTSMNRARAAGAAGAGAGVRSGMVRSTSWKDPNPRNPELSDVLIGKEKDLPRLPQPAPMAVPAQNAGPSQPPRQRPVPSRGNTPQPTGTSGTGSLIDMSEGTSATMPLQMTGYGGAGQMGQGGQMGTGGQSWGNQPTFAGSSSPFQQPQYQQYPQQAFSAPQQYPAYSQYPLQSTNPFGSSYISQQSAFPAQMQQQTYQQQSFLPVPQQQQQYGGMGTSPGGMGMSYGGQQGSSPGRGAFQGGGSWQGGMAMNGGMVYGQGMR</sequence>
<dbReference type="GeneID" id="77729243"/>
<dbReference type="SMART" id="SM00105">
    <property type="entry name" value="ArfGap"/>
    <property type="match status" value="1"/>
</dbReference>
<evidence type="ECO:0000256" key="1">
    <source>
        <dbReference type="ARBA" id="ARBA00022468"/>
    </source>
</evidence>
<name>A0AA38H790_9TREE</name>
<evidence type="ECO:0000313" key="8">
    <source>
        <dbReference type="EMBL" id="KAI9633654.1"/>
    </source>
</evidence>
<evidence type="ECO:0000256" key="6">
    <source>
        <dbReference type="SAM" id="MobiDB-lite"/>
    </source>
</evidence>
<feature type="region of interest" description="Disordered" evidence="6">
    <location>
        <begin position="252"/>
        <end position="284"/>
    </location>
</feature>
<dbReference type="InterPro" id="IPR038508">
    <property type="entry name" value="ArfGAP_dom_sf"/>
</dbReference>
<dbReference type="PROSITE" id="PS50115">
    <property type="entry name" value="ARFGAP"/>
    <property type="match status" value="1"/>
</dbReference>
<dbReference type="PANTHER" id="PTHR45705">
    <property type="entry name" value="FI20236P1"/>
    <property type="match status" value="1"/>
</dbReference>
<evidence type="ECO:0000256" key="2">
    <source>
        <dbReference type="ARBA" id="ARBA00022723"/>
    </source>
</evidence>
<dbReference type="AlphaFoldDB" id="A0AA38H790"/>
<dbReference type="EMBL" id="JAKWFO010000008">
    <property type="protein sequence ID" value="KAI9633654.1"/>
    <property type="molecule type" value="Genomic_DNA"/>
</dbReference>
<keyword evidence="4" id="KW-0862">Zinc</keyword>
<feature type="compositionally biased region" description="Low complexity" evidence="6">
    <location>
        <begin position="274"/>
        <end position="284"/>
    </location>
</feature>
<keyword evidence="3 5" id="KW-0863">Zinc-finger</keyword>
<dbReference type="Gene3D" id="1.10.220.150">
    <property type="entry name" value="Arf GTPase activating protein"/>
    <property type="match status" value="1"/>
</dbReference>
<dbReference type="FunFam" id="1.10.220.150:FF:000009">
    <property type="entry name" value="stromal membrane-associated protein 1 isoform X1"/>
    <property type="match status" value="1"/>
</dbReference>